<dbReference type="InterPro" id="IPR011761">
    <property type="entry name" value="ATP-grasp"/>
</dbReference>
<dbReference type="PANTHER" id="PTHR11609:SF5">
    <property type="entry name" value="PHOSPHORIBOSYLAMINOIMIDAZOLE CARBOXYLASE"/>
    <property type="match status" value="1"/>
</dbReference>
<dbReference type="SUPFAM" id="SSF51246">
    <property type="entry name" value="Rudiment single hybrid motif"/>
    <property type="match status" value="1"/>
</dbReference>
<dbReference type="Gene3D" id="3.40.50.20">
    <property type="match status" value="1"/>
</dbReference>
<dbReference type="AlphaFoldDB" id="A0A2V1KAS1"/>
<dbReference type="EMBL" id="QETB01000001">
    <property type="protein sequence ID" value="PWF27410.1"/>
    <property type="molecule type" value="Genomic_DNA"/>
</dbReference>
<feature type="domain" description="ATP-grasp" evidence="6">
    <location>
        <begin position="122"/>
        <end position="318"/>
    </location>
</feature>
<comment type="function">
    <text evidence="4">Catalyzes the ATP-dependent conversion of 5-aminoimidazole ribonucleotide (AIR) and HCO(3)(-) to N5-carboxyaminoimidazole ribonucleotide (N5-CAIR).</text>
</comment>
<evidence type="ECO:0000256" key="2">
    <source>
        <dbReference type="ARBA" id="ARBA00022755"/>
    </source>
</evidence>
<name>A0A2V1KAS1_9ACTO</name>
<keyword evidence="3 4" id="KW-0067">ATP-binding</keyword>
<dbReference type="Pfam" id="PF02222">
    <property type="entry name" value="ATP-grasp"/>
    <property type="match status" value="1"/>
</dbReference>
<dbReference type="NCBIfam" id="TIGR01161">
    <property type="entry name" value="purK"/>
    <property type="match status" value="1"/>
</dbReference>
<dbReference type="InterPro" id="IPR011054">
    <property type="entry name" value="Rudment_hybrid_motif"/>
</dbReference>
<evidence type="ECO:0000259" key="6">
    <source>
        <dbReference type="PROSITE" id="PS50975"/>
    </source>
</evidence>
<comment type="caution">
    <text evidence="7">The sequence shown here is derived from an EMBL/GenBank/DDBJ whole genome shotgun (WGS) entry which is preliminary data.</text>
</comment>
<evidence type="ECO:0000313" key="8">
    <source>
        <dbReference type="Proteomes" id="UP000245283"/>
    </source>
</evidence>
<dbReference type="UniPathway" id="UPA00074">
    <property type="reaction ID" value="UER00942"/>
</dbReference>
<dbReference type="PROSITE" id="PS50975">
    <property type="entry name" value="ATP_GRASP"/>
    <property type="match status" value="1"/>
</dbReference>
<dbReference type="Proteomes" id="UP000245283">
    <property type="component" value="Unassembled WGS sequence"/>
</dbReference>
<dbReference type="GO" id="GO:0004638">
    <property type="term" value="F:phosphoribosylaminoimidazole carboxylase activity"/>
    <property type="evidence" value="ECO:0007669"/>
    <property type="project" value="InterPro"/>
</dbReference>
<protein>
    <recommendedName>
        <fullName evidence="4 5">N5-carboxyaminoimidazole ribonucleotide synthase</fullName>
        <shortName evidence="4 5">N5-CAIR synthase</shortName>
        <ecNumber evidence="4 5">6.3.4.18</ecNumber>
    </recommendedName>
    <alternativeName>
        <fullName evidence="4 5">5-(carboxyamino)imidazole ribonucleotide synthetase</fullName>
    </alternativeName>
</protein>
<evidence type="ECO:0000256" key="1">
    <source>
        <dbReference type="ARBA" id="ARBA00022741"/>
    </source>
</evidence>
<comment type="caution">
    <text evidence="4">Lacks conserved residue(s) required for the propagation of feature annotation.</text>
</comment>
<comment type="similarity">
    <text evidence="4 5">Belongs to the PurK/PurT family.</text>
</comment>
<keyword evidence="4 5" id="KW-0436">Ligase</keyword>
<dbReference type="GO" id="GO:0046872">
    <property type="term" value="F:metal ion binding"/>
    <property type="evidence" value="ECO:0007669"/>
    <property type="project" value="InterPro"/>
</dbReference>
<dbReference type="GO" id="GO:0034028">
    <property type="term" value="F:5-(carboxyamino)imidazole ribonucleotide synthase activity"/>
    <property type="evidence" value="ECO:0007669"/>
    <property type="project" value="UniProtKB-UniRule"/>
</dbReference>
<dbReference type="InterPro" id="IPR013815">
    <property type="entry name" value="ATP_grasp_subdomain_1"/>
</dbReference>
<dbReference type="InterPro" id="IPR054350">
    <property type="entry name" value="PurT/PurK_preATP-grasp"/>
</dbReference>
<feature type="binding site" evidence="4">
    <location>
        <begin position="191"/>
        <end position="194"/>
    </location>
    <ligand>
        <name>ATP</name>
        <dbReference type="ChEBI" id="CHEBI:30616"/>
    </ligand>
</feature>
<keyword evidence="8" id="KW-1185">Reference proteome</keyword>
<dbReference type="SUPFAM" id="SSF56059">
    <property type="entry name" value="Glutathione synthetase ATP-binding domain-like"/>
    <property type="match status" value="1"/>
</dbReference>
<dbReference type="GO" id="GO:0005524">
    <property type="term" value="F:ATP binding"/>
    <property type="evidence" value="ECO:0007669"/>
    <property type="project" value="UniProtKB-UniRule"/>
</dbReference>
<dbReference type="PANTHER" id="PTHR11609">
    <property type="entry name" value="PURINE BIOSYNTHESIS PROTEIN 6/7, PUR6/7"/>
    <property type="match status" value="1"/>
</dbReference>
<comment type="catalytic activity">
    <reaction evidence="4 5">
        <text>5-amino-1-(5-phospho-beta-D-ribosyl)imidazole + hydrogencarbonate + ATP = 5-carboxyamino-1-(5-phospho-D-ribosyl)imidazole + ADP + phosphate + 2 H(+)</text>
        <dbReference type="Rhea" id="RHEA:19317"/>
        <dbReference type="ChEBI" id="CHEBI:15378"/>
        <dbReference type="ChEBI" id="CHEBI:17544"/>
        <dbReference type="ChEBI" id="CHEBI:30616"/>
        <dbReference type="ChEBI" id="CHEBI:43474"/>
        <dbReference type="ChEBI" id="CHEBI:58730"/>
        <dbReference type="ChEBI" id="CHEBI:137981"/>
        <dbReference type="ChEBI" id="CHEBI:456216"/>
        <dbReference type="EC" id="6.3.4.18"/>
    </reaction>
</comment>
<dbReference type="EC" id="6.3.4.18" evidence="4 5"/>
<dbReference type="InterPro" id="IPR003135">
    <property type="entry name" value="ATP-grasp_carboxylate-amine"/>
</dbReference>
<organism evidence="7 8">
    <name type="scientific">Ancrocorticia populi</name>
    <dbReference type="NCBI Taxonomy" id="2175228"/>
    <lineage>
        <taxon>Bacteria</taxon>
        <taxon>Bacillati</taxon>
        <taxon>Actinomycetota</taxon>
        <taxon>Actinomycetes</taxon>
        <taxon>Actinomycetales</taxon>
        <taxon>Actinomycetaceae</taxon>
        <taxon>Ancrocorticia</taxon>
    </lineage>
</organism>
<evidence type="ECO:0000313" key="7">
    <source>
        <dbReference type="EMBL" id="PWF27410.1"/>
    </source>
</evidence>
<sequence>MTAKAHVQRVVGTGAEEAAPRVGVVGGGQLARMMQEAAIPLGIQLHALVEAADGASGQVIPNSQVGDADDSAAVCALAERVDVLTVEHEHVPDEILAAAGELAPVRPGSHALAYAQDKLLMREKMEELGAPVPRWWRVNSEQEIQAGLAELGGRGVLKTPRDGYDGKGVRIIAEASEARDWLADGGPLLLEEMIPFEFEVAAVLARRPSGEVACWPVVRTVQQQGACFEVVAPAPGVGPELEGQIQDIAVKIAEDLDVVGILAVEMFVGSNGGEASASGAPALQPYVNELAMRPHNSAHWTIEGADTSQFEQHLRAVLDLPLGSTLPLRDWSVMVNVLGSELDDPREAYQQVMEKYPRAKIHMYGKEVKPRRKIGHVTVVGDDLDEALAQSHGAAAMLRGEV</sequence>
<feature type="binding site" evidence="4">
    <location>
        <position position="158"/>
    </location>
    <ligand>
        <name>ATP</name>
        <dbReference type="ChEBI" id="CHEBI:30616"/>
    </ligand>
</feature>
<proteinExistence type="inferred from homology"/>
<gene>
    <name evidence="4 5" type="primary">purK</name>
    <name evidence="7" type="ORF">DD236_03230</name>
</gene>
<dbReference type="GO" id="GO:0005829">
    <property type="term" value="C:cytosol"/>
    <property type="evidence" value="ECO:0007669"/>
    <property type="project" value="TreeGrafter"/>
</dbReference>
<feature type="binding site" evidence="4">
    <location>
        <position position="118"/>
    </location>
    <ligand>
        <name>ATP</name>
        <dbReference type="ChEBI" id="CHEBI:30616"/>
    </ligand>
</feature>
<evidence type="ECO:0000256" key="4">
    <source>
        <dbReference type="HAMAP-Rule" id="MF_01928"/>
    </source>
</evidence>
<feature type="binding site" evidence="4">
    <location>
        <begin position="288"/>
        <end position="289"/>
    </location>
    <ligand>
        <name>ATP</name>
        <dbReference type="ChEBI" id="CHEBI:30616"/>
    </ligand>
</feature>
<keyword evidence="1 4" id="KW-0547">Nucleotide-binding</keyword>
<dbReference type="Gene3D" id="3.30.470.20">
    <property type="entry name" value="ATP-grasp fold, B domain"/>
    <property type="match status" value="1"/>
</dbReference>
<dbReference type="NCBIfam" id="NF004680">
    <property type="entry name" value="PRK06019.1-6"/>
    <property type="match status" value="1"/>
</dbReference>
<dbReference type="SUPFAM" id="SSF52440">
    <property type="entry name" value="PreATP-grasp domain"/>
    <property type="match status" value="1"/>
</dbReference>
<comment type="pathway">
    <text evidence="4 5">Purine metabolism; IMP biosynthesis via de novo pathway; 5-amino-1-(5-phospho-D-ribosyl)imidazole-4-carboxylate from 5-amino-1-(5-phospho-D-ribosyl)imidazole (N5-CAIR route): step 1/2.</text>
</comment>
<dbReference type="InterPro" id="IPR005875">
    <property type="entry name" value="PurK"/>
</dbReference>
<dbReference type="Gene3D" id="3.30.1490.20">
    <property type="entry name" value="ATP-grasp fold, A domain"/>
    <property type="match status" value="1"/>
</dbReference>
<accession>A0A2V1KAS1</accession>
<dbReference type="HAMAP" id="MF_01928">
    <property type="entry name" value="PurK"/>
    <property type="match status" value="1"/>
</dbReference>
<comment type="subunit">
    <text evidence="4 5">Homodimer.</text>
</comment>
<dbReference type="Pfam" id="PF22660">
    <property type="entry name" value="RS_preATP-grasp-like"/>
    <property type="match status" value="1"/>
</dbReference>
<dbReference type="NCBIfam" id="NF004679">
    <property type="entry name" value="PRK06019.1-5"/>
    <property type="match status" value="1"/>
</dbReference>
<keyword evidence="2 4" id="KW-0658">Purine biosynthesis</keyword>
<dbReference type="OrthoDB" id="9804625at2"/>
<dbReference type="GO" id="GO:0006189">
    <property type="term" value="P:'de novo' IMP biosynthetic process"/>
    <property type="evidence" value="ECO:0007669"/>
    <property type="project" value="UniProtKB-UniRule"/>
</dbReference>
<dbReference type="Pfam" id="PF17769">
    <property type="entry name" value="PurK_C"/>
    <property type="match status" value="1"/>
</dbReference>
<evidence type="ECO:0000256" key="5">
    <source>
        <dbReference type="RuleBase" id="RU361200"/>
    </source>
</evidence>
<dbReference type="InterPro" id="IPR016185">
    <property type="entry name" value="PreATP-grasp_dom_sf"/>
</dbReference>
<reference evidence="8" key="1">
    <citation type="submission" date="2018-05" db="EMBL/GenBank/DDBJ databases">
        <authorList>
            <person name="Li Y."/>
        </authorList>
    </citation>
    <scope>NUCLEOTIDE SEQUENCE [LARGE SCALE GENOMIC DNA]</scope>
    <source>
        <strain evidence="8">sk1b4</strain>
    </source>
</reference>
<dbReference type="RefSeq" id="WP_109092910.1">
    <property type="nucleotide sequence ID" value="NZ_QETB01000001.1"/>
</dbReference>
<feature type="binding site" evidence="4">
    <location>
        <position position="199"/>
    </location>
    <ligand>
        <name>ATP</name>
        <dbReference type="ChEBI" id="CHEBI:30616"/>
    </ligand>
</feature>
<evidence type="ECO:0000256" key="3">
    <source>
        <dbReference type="ARBA" id="ARBA00022840"/>
    </source>
</evidence>
<comment type="function">
    <text evidence="5">Catalyzes the ATP-dependent conversion of 5-aminoimidazole ribonucleotide (AIR) and HCO(3)- to N5-carboxyaminoimidazole ribonucleotide (N5-CAIR).</text>
</comment>
<dbReference type="InterPro" id="IPR040686">
    <property type="entry name" value="PurK_C"/>
</dbReference>